<dbReference type="Proteomes" id="UP000054560">
    <property type="component" value="Unassembled WGS sequence"/>
</dbReference>
<dbReference type="AlphaFoldDB" id="A0A0L0G479"/>
<dbReference type="EMBL" id="KQ241805">
    <property type="protein sequence ID" value="KNC83860.1"/>
    <property type="molecule type" value="Genomic_DNA"/>
</dbReference>
<keyword evidence="2" id="KW-1185">Reference proteome</keyword>
<evidence type="ECO:0000313" key="2">
    <source>
        <dbReference type="Proteomes" id="UP000054560"/>
    </source>
</evidence>
<dbReference type="GeneID" id="25904421"/>
<name>A0A0L0G479_9EUKA</name>
<feature type="non-terminal residue" evidence="1">
    <location>
        <position position="1"/>
    </location>
</feature>
<gene>
    <name evidence="1" type="ORF">SARC_03917</name>
</gene>
<sequence length="161" mass="18097">VESAAACRLPVIAPPPEPPARDIILCSRMVDVQEERPQFAASLIVNWEEDRYTIKHVPAAEFDEAYGVLFSLVTGPMPDSRRRHVRSTVKRVANTLNTLDRQQPRGSDELEFVHEHTFDDPATSHDHKAYDTALVTKPMGWTDVDTMQKLYGAVLAEINSD</sequence>
<proteinExistence type="predicted"/>
<protein>
    <submittedName>
        <fullName evidence="1">Uncharacterized protein</fullName>
    </submittedName>
</protein>
<accession>A0A0L0G479</accession>
<reference evidence="1 2" key="1">
    <citation type="submission" date="2011-02" db="EMBL/GenBank/DDBJ databases">
        <title>The Genome Sequence of Sphaeroforma arctica JP610.</title>
        <authorList>
            <consortium name="The Broad Institute Genome Sequencing Platform"/>
            <person name="Russ C."/>
            <person name="Cuomo C."/>
            <person name="Young S.K."/>
            <person name="Zeng Q."/>
            <person name="Gargeya S."/>
            <person name="Alvarado L."/>
            <person name="Berlin A."/>
            <person name="Chapman S.B."/>
            <person name="Chen Z."/>
            <person name="Freedman E."/>
            <person name="Gellesch M."/>
            <person name="Goldberg J."/>
            <person name="Griggs A."/>
            <person name="Gujja S."/>
            <person name="Heilman E."/>
            <person name="Heiman D."/>
            <person name="Howarth C."/>
            <person name="Mehta T."/>
            <person name="Neiman D."/>
            <person name="Pearson M."/>
            <person name="Roberts A."/>
            <person name="Saif S."/>
            <person name="Shea T."/>
            <person name="Shenoy N."/>
            <person name="Sisk P."/>
            <person name="Stolte C."/>
            <person name="Sykes S."/>
            <person name="White J."/>
            <person name="Yandava C."/>
            <person name="Burger G."/>
            <person name="Gray M.W."/>
            <person name="Holland P.W.H."/>
            <person name="King N."/>
            <person name="Lang F.B.F."/>
            <person name="Roger A.J."/>
            <person name="Ruiz-Trillo I."/>
            <person name="Haas B."/>
            <person name="Nusbaum C."/>
            <person name="Birren B."/>
        </authorList>
    </citation>
    <scope>NUCLEOTIDE SEQUENCE [LARGE SCALE GENOMIC DNA]</scope>
    <source>
        <strain evidence="1 2">JP610</strain>
    </source>
</reference>
<organism evidence="1 2">
    <name type="scientific">Sphaeroforma arctica JP610</name>
    <dbReference type="NCBI Taxonomy" id="667725"/>
    <lineage>
        <taxon>Eukaryota</taxon>
        <taxon>Ichthyosporea</taxon>
        <taxon>Ichthyophonida</taxon>
        <taxon>Sphaeroforma</taxon>
    </lineage>
</organism>
<evidence type="ECO:0000313" key="1">
    <source>
        <dbReference type="EMBL" id="KNC83860.1"/>
    </source>
</evidence>
<dbReference type="RefSeq" id="XP_014157762.1">
    <property type="nucleotide sequence ID" value="XM_014302287.1"/>
</dbReference>